<reference evidence="1 2" key="2">
    <citation type="journal article" date="2019" name="G3 (Bethesda)">
        <title>Hybrid Assembly of the Genome of the Entomopathogenic Nematode Steinernema carpocapsae Identifies the X-Chromosome.</title>
        <authorList>
            <person name="Serra L."/>
            <person name="Macchietto M."/>
            <person name="Macias-Munoz A."/>
            <person name="McGill C.J."/>
            <person name="Rodriguez I.M."/>
            <person name="Rodriguez B."/>
            <person name="Murad R."/>
            <person name="Mortazavi A."/>
        </authorList>
    </citation>
    <scope>NUCLEOTIDE SEQUENCE [LARGE SCALE GENOMIC DNA]</scope>
    <source>
        <strain evidence="1 2">ALL</strain>
    </source>
</reference>
<comment type="caution">
    <text evidence="1">The sequence shown here is derived from an EMBL/GenBank/DDBJ whole genome shotgun (WGS) entry which is preliminary data.</text>
</comment>
<evidence type="ECO:0000313" key="1">
    <source>
        <dbReference type="EMBL" id="TKR70380.1"/>
    </source>
</evidence>
<dbReference type="EMBL" id="AZBU02000007">
    <property type="protein sequence ID" value="TKR70380.1"/>
    <property type="molecule type" value="Genomic_DNA"/>
</dbReference>
<protein>
    <submittedName>
        <fullName evidence="1">Uncharacterized protein</fullName>
    </submittedName>
</protein>
<accession>A0A4U5MLN2</accession>
<evidence type="ECO:0000313" key="2">
    <source>
        <dbReference type="Proteomes" id="UP000298663"/>
    </source>
</evidence>
<dbReference type="Proteomes" id="UP000298663">
    <property type="component" value="Unassembled WGS sequence"/>
</dbReference>
<reference evidence="1 2" key="1">
    <citation type="journal article" date="2015" name="Genome Biol.">
        <title>Comparative genomics of Steinernema reveals deeply conserved gene regulatory networks.</title>
        <authorList>
            <person name="Dillman A.R."/>
            <person name="Macchietto M."/>
            <person name="Porter C.F."/>
            <person name="Rogers A."/>
            <person name="Williams B."/>
            <person name="Antoshechkin I."/>
            <person name="Lee M.M."/>
            <person name="Goodwin Z."/>
            <person name="Lu X."/>
            <person name="Lewis E.E."/>
            <person name="Goodrich-Blair H."/>
            <person name="Stock S.P."/>
            <person name="Adams B.J."/>
            <person name="Sternberg P.W."/>
            <person name="Mortazavi A."/>
        </authorList>
    </citation>
    <scope>NUCLEOTIDE SEQUENCE [LARGE SCALE GENOMIC DNA]</scope>
    <source>
        <strain evidence="1 2">ALL</strain>
    </source>
</reference>
<name>A0A4U5MLN2_STECR</name>
<organism evidence="1 2">
    <name type="scientific">Steinernema carpocapsae</name>
    <name type="common">Entomopathogenic nematode</name>
    <dbReference type="NCBI Taxonomy" id="34508"/>
    <lineage>
        <taxon>Eukaryota</taxon>
        <taxon>Metazoa</taxon>
        <taxon>Ecdysozoa</taxon>
        <taxon>Nematoda</taxon>
        <taxon>Chromadorea</taxon>
        <taxon>Rhabditida</taxon>
        <taxon>Tylenchina</taxon>
        <taxon>Panagrolaimomorpha</taxon>
        <taxon>Strongyloidoidea</taxon>
        <taxon>Steinernematidae</taxon>
        <taxon>Steinernema</taxon>
    </lineage>
</organism>
<keyword evidence="2" id="KW-1185">Reference proteome</keyword>
<sequence>MEREVRSPQEKTKKVPQENMRLFDRPGKRESNHNISCGAILTTHSNQLTSTLGQYGTGQYGTGQYGTGTLWYHINLARSR</sequence>
<proteinExistence type="predicted"/>
<dbReference type="AlphaFoldDB" id="A0A4U5MLN2"/>
<gene>
    <name evidence="1" type="ORF">L596_022414</name>
</gene>